<feature type="region of interest" description="Disordered" evidence="2">
    <location>
        <begin position="1"/>
        <end position="269"/>
    </location>
</feature>
<feature type="compositionally biased region" description="Basic and acidic residues" evidence="2">
    <location>
        <begin position="1475"/>
        <end position="1484"/>
    </location>
</feature>
<feature type="region of interest" description="Disordered" evidence="2">
    <location>
        <begin position="515"/>
        <end position="550"/>
    </location>
</feature>
<dbReference type="VEuPathDB" id="PlasmoDB:PYYM_1038100"/>
<evidence type="ECO:0000259" key="3">
    <source>
        <dbReference type="Pfam" id="PF14632"/>
    </source>
</evidence>
<feature type="compositionally biased region" description="Basic and acidic residues" evidence="2">
    <location>
        <begin position="82"/>
        <end position="94"/>
    </location>
</feature>
<dbReference type="VEuPathDB" id="PlasmoDB:Py17XNL_001002420"/>
<feature type="region of interest" description="Disordered" evidence="2">
    <location>
        <begin position="293"/>
        <end position="317"/>
    </location>
</feature>
<feature type="compositionally biased region" description="Acidic residues" evidence="2">
    <location>
        <begin position="174"/>
        <end position="216"/>
    </location>
</feature>
<dbReference type="InterPro" id="IPR017072">
    <property type="entry name" value="TF_Spt6"/>
</dbReference>
<dbReference type="Gene3D" id="3.30.420.140">
    <property type="entry name" value="YqgF/RNase H-like domain"/>
    <property type="match status" value="1"/>
</dbReference>
<feature type="compositionally biased region" description="Low complexity" evidence="2">
    <location>
        <begin position="849"/>
        <end position="865"/>
    </location>
</feature>
<gene>
    <name evidence="5" type="ORF">PY17X_1038400</name>
</gene>
<keyword evidence="5" id="KW-0251">Elongation factor</keyword>
<feature type="compositionally biased region" description="Basic and acidic residues" evidence="2">
    <location>
        <begin position="909"/>
        <end position="932"/>
    </location>
</feature>
<dbReference type="OrthoDB" id="343921at2759"/>
<evidence type="ECO:0000259" key="4">
    <source>
        <dbReference type="Pfam" id="PF14635"/>
    </source>
</evidence>
<dbReference type="VEuPathDB" id="PlasmoDB:Py17XNL_001002419"/>
<feature type="compositionally biased region" description="Basic and acidic residues" evidence="2">
    <location>
        <begin position="1516"/>
        <end position="1537"/>
    </location>
</feature>
<organism evidence="5 6">
    <name type="scientific">Plasmodium yoelii</name>
    <dbReference type="NCBI Taxonomy" id="5861"/>
    <lineage>
        <taxon>Eukaryota</taxon>
        <taxon>Sar</taxon>
        <taxon>Alveolata</taxon>
        <taxon>Apicomplexa</taxon>
        <taxon>Aconoidasida</taxon>
        <taxon>Haemosporida</taxon>
        <taxon>Plasmodiidae</taxon>
        <taxon>Plasmodium</taxon>
        <taxon>Plasmodium (Vinckeia)</taxon>
    </lineage>
</organism>
<evidence type="ECO:0000256" key="2">
    <source>
        <dbReference type="SAM" id="MobiDB-lite"/>
    </source>
</evidence>
<dbReference type="Proteomes" id="UP000072874">
    <property type="component" value="Chromosome 10"/>
</dbReference>
<feature type="compositionally biased region" description="Basic and acidic residues" evidence="2">
    <location>
        <begin position="127"/>
        <end position="154"/>
    </location>
</feature>
<dbReference type="InterPro" id="IPR028083">
    <property type="entry name" value="Spt6_acidic_N_dom"/>
</dbReference>
<feature type="compositionally biased region" description="Low complexity" evidence="2">
    <location>
        <begin position="521"/>
        <end position="535"/>
    </location>
</feature>
<dbReference type="Pfam" id="PF14632">
    <property type="entry name" value="SPT6_acidic"/>
    <property type="match status" value="1"/>
</dbReference>
<feature type="region of interest" description="Disordered" evidence="2">
    <location>
        <begin position="1983"/>
        <end position="2019"/>
    </location>
</feature>
<evidence type="ECO:0000256" key="1">
    <source>
        <dbReference type="SAM" id="Coils"/>
    </source>
</evidence>
<dbReference type="RefSeq" id="XP_724367.2">
    <property type="nucleotide sequence ID" value="XM_719274.2"/>
</dbReference>
<feature type="domain" description="Transcription elongation factor Spt6 helix-hairpin-helix motif" evidence="4">
    <location>
        <begin position="1805"/>
        <end position="1907"/>
    </location>
</feature>
<feature type="region of interest" description="Disordered" evidence="2">
    <location>
        <begin position="1710"/>
        <end position="1737"/>
    </location>
</feature>
<dbReference type="VEuPathDB" id="PlasmoDB:PY17X_1038400"/>
<feature type="compositionally biased region" description="Basic and acidic residues" evidence="2">
    <location>
        <begin position="1"/>
        <end position="12"/>
    </location>
</feature>
<proteinExistence type="predicted"/>
<feature type="domain" description="Spt6 acidic N-terminal" evidence="3">
    <location>
        <begin position="201"/>
        <end position="290"/>
    </location>
</feature>
<feature type="compositionally biased region" description="Acidic residues" evidence="2">
    <location>
        <begin position="428"/>
        <end position="445"/>
    </location>
</feature>
<feature type="compositionally biased region" description="Basic residues" evidence="2">
    <location>
        <begin position="158"/>
        <end position="169"/>
    </location>
</feature>
<feature type="region of interest" description="Disordered" evidence="2">
    <location>
        <begin position="423"/>
        <end position="454"/>
    </location>
</feature>
<dbReference type="VEuPathDB" id="PlasmoDB:PY04114"/>
<dbReference type="GeneID" id="3789692"/>
<feature type="compositionally biased region" description="Basic and acidic residues" evidence="2">
    <location>
        <begin position="48"/>
        <end position="74"/>
    </location>
</feature>
<dbReference type="PANTHER" id="PTHR10145">
    <property type="entry name" value="TRANSCRIPTION ELONGATION FACTOR SPT6"/>
    <property type="match status" value="1"/>
</dbReference>
<dbReference type="Gene3D" id="1.10.150.850">
    <property type="entry name" value="Spt6, helix-hairpin-helix domain"/>
    <property type="match status" value="1"/>
</dbReference>
<dbReference type="GO" id="GO:0003746">
    <property type="term" value="F:translation elongation factor activity"/>
    <property type="evidence" value="ECO:0007669"/>
    <property type="project" value="UniProtKB-KW"/>
</dbReference>
<feature type="compositionally biased region" description="Gly residues" evidence="2">
    <location>
        <begin position="2000"/>
        <end position="2019"/>
    </location>
</feature>
<sequence>MSLENQNKKDDGQNEEPENNQNSKRKNEGFLFRGLKRFKQKLQGTEENENKSQSENENKSQSENENKSQSESENKLQSQNESEAKIPDSEKSASDDEIEQDLIITNKFKTNKRSKKIIDENDDEEMLSDKNESKDINSENTKSEANKNDNHINEHQNQQKKNKMNKSNKRKIEDDEEEDDDDDDDDEDEEDDDDEEDEEDEEEEEEEEEEDDDGEDEMKGFIVDSDEEDEDEEEEGKKKRRKKKKKKKYDYFENKSLDEEDLELIAENTGIKVPRNEKDTKHRRLKKIKDVESNDDYDDNDSSSNYNERNDKTFYNDPFYKKNKNNINENKIDQLKHKSYFIDDSENNLKKHKNDLFNYDDNMFDNEENQESDNIGEEIIDGYQNNSEHIGKPDSYIHEMIRQTFGDVNTVLDIINVSPVKKKKKYEYEEEDEEEEEEDDEEEGSDLFSKNQASDEDIDIKFKKKKKKKKKKNSFLDDINENLNKVGMDDDSDYDVKEDELENQEIEDGILEKISDDQTDEIQSQSTISETTTIEDSYINDLSSEENESDKLYEKEYDNICGEQDDEDNINIHEKKEKNKNKKLSILNESSTIVNTKENNNLFDEDIIDQEKNYKKKKEKKSDKKKKGKRKNLDLASDKWKKIVEPDEALKELLTKKDNLIRYSDIPERYYFNYENRKKKLTKKILLIESKWIINKLKEKYPHYFTLKNFEKIIEETYDNVYDHIKPSDFLSDNFLIKKCILTLKLLIEHKYEIPFIYFHKSFLIFPPFNLNILWDIFELDKIWYKIYVKIHKLKKNLNLLSLQNCTIHPSIFTLLEKYNEIYYEDINIYYYYLKNKITDLYTPTHPQAGNDNENGNANGNDNNINLEPDENNILCIQNGETQDVGNSYDDSKEYLKDDLFGEDLIEETEKINEKNEKKNEKNEKKNEKKNDQANAEQIDYAEKNISGLQFLKFVKKNKFNIWDKYLLTVDEFYENISYIFDIIKNEKICTLNDDNEYGNTFSYDNHGRRHDKKRHDYKYKLEKDSHNILQNFKYDCSKIKNIVTNIPEIYGNNLNIEFQADEWCKSLFPKDVANKDIFKTLICYYSKILASHPCIKYIFRFYFLKYASITTITTTEGEAHIDTSNPDYLSFRLFRFPVHLLLNHINEKQFLNNSQSNINDIGKKHTTRESNWDVKDKINLEEKNNTINDISNKNIDNNNNNPLYNHDPCYIHNYNVDHFNTKLDESEIGIKLKKNELEKYYNLHKYKHIYLDILKNKENKLLNLIIHPILPNEDIPWKNEKFKEREQLKKKKKKKIYIFQNSNNPSKYKRELDVKAYFDMERSQLIKSENLDNEWINNILKQLSYAYCYNDMENNNVFVYIQKKILNNFLCIELLPLFKKNLENLLLASAQNWLMAYIHQSFYLTLNVQPINIFKKKKKKKEKEKNNKKKNNKEITNYSSEYSLDRYSSNYKKSDDSYKSFSDESVSKIKKNSKKDSKIDSKKNSKKNGKKKYYSDDSYSSSSNDNTNKKKGKIKNKEDENSKKNAIKDTKDKPDLFDSSYSSDHNSYKDDKKIQKKKKDTIQKKEHDDIENKHYLTYDNYSDKSEKSYISNKNDEKKKKKAIINNIKKNHNVYEVMSIICESINFGIRLHIVACDIYGDIIEYIYLDNIYIDIIKKEKTIIEQEQIANDVNILLSFLNKIKPDIICVGIRDIPSYMVFSYIQNMLHNGKSGRSDDRSGRSDDRANFSSKDQHSNGSISHNITSIIIAENLYIPFIVTNNLKYSTDLTTKYSREALLGLSLCRYVQNPLDAVLSLFEDENKNMFNICLHDLQKYICGYKLEHVFYRIILDIVNKTGCDINFVKKKKQHFGNALSYISGLGLRKKEELMKLLHNKNLNTREDLLTLSSNKNLIGNCVYINCASFIRIIATGNEYIEALDNTRIHPLNYHDVILDLFMNSVENKKNNFFKNKNIYDIVNYIIDKKKIINNIEIKEFSKKHYLDRRSKRKSSNNDGDDGNDGNNGGGNNGGGNNGGSNNDGGNNGGGSDILIYPYLKFVKNELLQPYKDYRCQYENKTEEELFYLIINEKKENLTVGSEAVCKMNYINKKNGIIKITILPYNIKGYISDSREFLKQLKNYYIDKMNYINSNAENLNDKNYNNKYNRVKLKDDEYINESIIGEIIKGRIASVKYNLNNTFETNFQIVVTDENKKKIKKQQFLGNLVDVIHSDILSPLTEFDLDYNNNNNFIENHFKKLNDNEGIDAFDEEEDDDEQINDGHKMRIKNKNKYYQNKKYSTNPIFKIWTYHEVHTYLKQPNVSIGESIIYPSNEINKLYIIIKTCDNPFLIAKFTIYEKNIHHNNININKSSQSIQQVFIINNEQYKSFENIVSSFCNNFKKNLLELYNHPKCKRKKSIDQIRKELSHESFQKPDNIVWALIPPIYVTNKNDQKNNINDNNNNIQDINPLRFILMVIPPHHHQTNYSANNKHQNKQADLIVLQDSIYVSHKSFKLWTKIERTFKDLIIWWKEKGYWNRQNERQEYMNEKRIKMEEYKKMRSIQN</sequence>
<evidence type="ECO:0000313" key="5">
    <source>
        <dbReference type="EMBL" id="VTZ79109.1"/>
    </source>
</evidence>
<dbReference type="InterPro" id="IPR037027">
    <property type="entry name" value="YqgF/RNaseH-like_dom_sf"/>
</dbReference>
<dbReference type="VEuPathDB" id="PlasmoDB:PY03219"/>
<dbReference type="InterPro" id="IPR032706">
    <property type="entry name" value="Spt6_HHH"/>
</dbReference>
<dbReference type="Pfam" id="PF14635">
    <property type="entry name" value="HHH_7"/>
    <property type="match status" value="1"/>
</dbReference>
<feature type="compositionally biased region" description="Basic residues" evidence="2">
    <location>
        <begin position="238"/>
        <end position="248"/>
    </location>
</feature>
<dbReference type="KEGG" id="pyo:PY17X_1038400"/>
<dbReference type="EMBL" id="LM993664">
    <property type="protein sequence ID" value="VTZ79109.1"/>
    <property type="molecule type" value="Genomic_DNA"/>
</dbReference>
<dbReference type="GO" id="GO:0008023">
    <property type="term" value="C:transcription elongation factor complex"/>
    <property type="evidence" value="ECO:0007669"/>
    <property type="project" value="TreeGrafter"/>
</dbReference>
<feature type="compositionally biased region" description="Basic and acidic residues" evidence="2">
    <location>
        <begin position="1713"/>
        <end position="1734"/>
    </location>
</feature>
<feature type="region of interest" description="Disordered" evidence="2">
    <location>
        <begin position="845"/>
        <end position="865"/>
    </location>
</feature>
<dbReference type="VEuPathDB" id="PlasmoDB:PY03867"/>
<feature type="compositionally biased region" description="Low complexity" evidence="2">
    <location>
        <begin position="1497"/>
        <end position="1507"/>
    </location>
</feature>
<dbReference type="GO" id="GO:0042393">
    <property type="term" value="F:histone binding"/>
    <property type="evidence" value="ECO:0007669"/>
    <property type="project" value="TreeGrafter"/>
</dbReference>
<feature type="region of interest" description="Disordered" evidence="2">
    <location>
        <begin position="909"/>
        <end position="933"/>
    </location>
</feature>
<feature type="coiled-coil region" evidence="1">
    <location>
        <begin position="1412"/>
        <end position="1442"/>
    </location>
</feature>
<dbReference type="GO" id="GO:0140673">
    <property type="term" value="P:transcription elongation-coupled chromatin remodeling"/>
    <property type="evidence" value="ECO:0007669"/>
    <property type="project" value="InterPro"/>
</dbReference>
<feature type="compositionally biased region" description="Acidic residues" evidence="2">
    <location>
        <begin position="224"/>
        <end position="234"/>
    </location>
</feature>
<dbReference type="GO" id="GO:0031491">
    <property type="term" value="F:nucleosome binding"/>
    <property type="evidence" value="ECO:0007669"/>
    <property type="project" value="TreeGrafter"/>
</dbReference>
<name>A0A4V0KLT1_PLAYE</name>
<reference evidence="5 6" key="1">
    <citation type="journal article" date="2014" name="BMC Biol.">
        <title>A comprehensive evaluation of rodent malaria parasite genomes and gene expression.</title>
        <authorList>
            <person name="Otto T.D."/>
            <person name="Bohme U."/>
            <person name="Jackson A.P."/>
            <person name="Hunt M."/>
            <person name="Franke-Fayard B."/>
            <person name="Hoeijmakers W.A."/>
            <person name="Religa A.A."/>
            <person name="Robertson L."/>
            <person name="Sanders M."/>
            <person name="Ogun S.A."/>
            <person name="Cunningham D."/>
            <person name="Erhart A."/>
            <person name="Billker O."/>
            <person name="Khan S.M."/>
            <person name="Stunnenberg H.G."/>
            <person name="Langhorne J."/>
            <person name="Holder A.A."/>
            <person name="Waters A.P."/>
            <person name="Newbold C.I."/>
            <person name="Pain A."/>
            <person name="Berriman M."/>
            <person name="Janse C.J."/>
        </authorList>
    </citation>
    <scope>NUCLEOTIDE SEQUENCE [LARGE SCALE GENOMIC DNA]</scope>
    <source>
        <strain evidence="5 6">17X</strain>
    </source>
</reference>
<accession>A0A4V0KLT1</accession>
<keyword evidence="1" id="KW-0175">Coiled coil</keyword>
<dbReference type="GO" id="GO:0034728">
    <property type="term" value="P:nucleosome organization"/>
    <property type="evidence" value="ECO:0007669"/>
    <property type="project" value="TreeGrafter"/>
</dbReference>
<protein>
    <submittedName>
        <fullName evidence="5">Transcription elongation factor SPT6, putative</fullName>
    </submittedName>
</protein>
<keyword evidence="5" id="KW-0648">Protein biosynthesis</keyword>
<dbReference type="PANTHER" id="PTHR10145:SF6">
    <property type="entry name" value="TRANSCRIPTION ELONGATION FACTOR SPT6"/>
    <property type="match status" value="1"/>
</dbReference>
<evidence type="ECO:0000313" key="6">
    <source>
        <dbReference type="Proteomes" id="UP000072874"/>
    </source>
</evidence>
<dbReference type="OMA" id="LDNEWIN"/>
<feature type="region of interest" description="Disordered" evidence="2">
    <location>
        <begin position="1470"/>
        <end position="1567"/>
    </location>
</feature>